<dbReference type="Pfam" id="PF25423">
    <property type="entry name" value="DUF7893"/>
    <property type="match status" value="1"/>
</dbReference>
<dbReference type="GO" id="GO:0003886">
    <property type="term" value="F:DNA (cytosine-5-)-methyltransferase activity"/>
    <property type="evidence" value="ECO:0007669"/>
    <property type="project" value="UniProtKB-EC"/>
</dbReference>
<reference evidence="11" key="1">
    <citation type="submission" date="2019-07" db="EMBL/GenBank/DDBJ databases">
        <title>Hyphodiscus hymeniophilus genome sequencing and assembly.</title>
        <authorList>
            <person name="Kramer G."/>
            <person name="Nodwell J."/>
        </authorList>
    </citation>
    <scope>NUCLEOTIDE SEQUENCE</scope>
    <source>
        <strain evidence="11">ATCC 34498</strain>
    </source>
</reference>
<evidence type="ECO:0000256" key="9">
    <source>
        <dbReference type="SAM" id="MobiDB-lite"/>
    </source>
</evidence>
<feature type="region of interest" description="Disordered" evidence="9">
    <location>
        <begin position="1336"/>
        <end position="1366"/>
    </location>
</feature>
<evidence type="ECO:0000313" key="12">
    <source>
        <dbReference type="Proteomes" id="UP000785200"/>
    </source>
</evidence>
<keyword evidence="4 8" id="KW-0808">Transferase</keyword>
<feature type="compositionally biased region" description="Polar residues" evidence="9">
    <location>
        <begin position="1352"/>
        <end position="1366"/>
    </location>
</feature>
<evidence type="ECO:0000256" key="1">
    <source>
        <dbReference type="ARBA" id="ARBA00004123"/>
    </source>
</evidence>
<dbReference type="GO" id="GO:0003677">
    <property type="term" value="F:DNA binding"/>
    <property type="evidence" value="ECO:0007669"/>
    <property type="project" value="UniProtKB-KW"/>
</dbReference>
<gene>
    <name evidence="11" type="ORF">D0Z07_9377</name>
</gene>
<dbReference type="EC" id="2.1.1.37" evidence="2"/>
<keyword evidence="6" id="KW-0238">DNA-binding</keyword>
<comment type="caution">
    <text evidence="11">The sequence shown here is derived from an EMBL/GenBank/DDBJ whole genome shotgun (WGS) entry which is preliminary data.</text>
</comment>
<dbReference type="PANTHER" id="PTHR10629">
    <property type="entry name" value="CYTOSINE-SPECIFIC METHYLTRANSFERASE"/>
    <property type="match status" value="1"/>
</dbReference>
<dbReference type="OrthoDB" id="5376140at2759"/>
<dbReference type="PROSITE" id="PS51038">
    <property type="entry name" value="BAH"/>
    <property type="match status" value="1"/>
</dbReference>
<comment type="subcellular location">
    <subcellularLocation>
        <location evidence="1">Nucleus</location>
    </subcellularLocation>
</comment>
<dbReference type="InterPro" id="IPR029063">
    <property type="entry name" value="SAM-dependent_MTases_sf"/>
</dbReference>
<dbReference type="PANTHER" id="PTHR10629:SF54">
    <property type="entry name" value="DNA METHYLTRANSFERASE DIM-2"/>
    <property type="match status" value="1"/>
</dbReference>
<evidence type="ECO:0000256" key="5">
    <source>
        <dbReference type="ARBA" id="ARBA00022691"/>
    </source>
</evidence>
<dbReference type="PROSITE" id="PS51679">
    <property type="entry name" value="SAM_MT_C5"/>
    <property type="match status" value="1"/>
</dbReference>
<dbReference type="InterPro" id="IPR001025">
    <property type="entry name" value="BAH_dom"/>
</dbReference>
<feature type="compositionally biased region" description="Polar residues" evidence="9">
    <location>
        <begin position="1273"/>
        <end position="1294"/>
    </location>
</feature>
<dbReference type="GO" id="GO:0032259">
    <property type="term" value="P:methylation"/>
    <property type="evidence" value="ECO:0007669"/>
    <property type="project" value="UniProtKB-KW"/>
</dbReference>
<feature type="active site" evidence="8">
    <location>
        <position position="864"/>
    </location>
</feature>
<protein>
    <recommendedName>
        <fullName evidence="2">DNA (cytosine-5-)-methyltransferase</fullName>
        <ecNumber evidence="2">2.1.1.37</ecNumber>
    </recommendedName>
</protein>
<feature type="compositionally biased region" description="Polar residues" evidence="9">
    <location>
        <begin position="1426"/>
        <end position="1450"/>
    </location>
</feature>
<dbReference type="InterPro" id="IPR018117">
    <property type="entry name" value="C5_DNA_meth_AS"/>
</dbReference>
<evidence type="ECO:0000256" key="2">
    <source>
        <dbReference type="ARBA" id="ARBA00011975"/>
    </source>
</evidence>
<feature type="region of interest" description="Disordered" evidence="9">
    <location>
        <begin position="1410"/>
        <end position="1450"/>
    </location>
</feature>
<feature type="compositionally biased region" description="Polar residues" evidence="9">
    <location>
        <begin position="40"/>
        <end position="49"/>
    </location>
</feature>
<evidence type="ECO:0000259" key="10">
    <source>
        <dbReference type="PROSITE" id="PS51038"/>
    </source>
</evidence>
<keyword evidence="7" id="KW-0539">Nucleus</keyword>
<evidence type="ECO:0000313" key="11">
    <source>
        <dbReference type="EMBL" id="KAG0644907.1"/>
    </source>
</evidence>
<dbReference type="InterPro" id="IPR043151">
    <property type="entry name" value="BAH_sf"/>
</dbReference>
<feature type="domain" description="BAH" evidence="10">
    <location>
        <begin position="471"/>
        <end position="605"/>
    </location>
</feature>
<dbReference type="EMBL" id="VNKQ01000022">
    <property type="protein sequence ID" value="KAG0644907.1"/>
    <property type="molecule type" value="Genomic_DNA"/>
</dbReference>
<evidence type="ECO:0000256" key="3">
    <source>
        <dbReference type="ARBA" id="ARBA00022603"/>
    </source>
</evidence>
<dbReference type="Gene3D" id="3.90.120.10">
    <property type="entry name" value="DNA Methylase, subunit A, domain 2"/>
    <property type="match status" value="1"/>
</dbReference>
<dbReference type="GO" id="GO:0044027">
    <property type="term" value="P:negative regulation of gene expression via chromosomal CpG island methylation"/>
    <property type="evidence" value="ECO:0007669"/>
    <property type="project" value="TreeGrafter"/>
</dbReference>
<accession>A0A9P6SQD5</accession>
<dbReference type="InterPro" id="IPR050390">
    <property type="entry name" value="C5-Methyltransferase"/>
</dbReference>
<dbReference type="Gene3D" id="2.30.30.490">
    <property type="match status" value="1"/>
</dbReference>
<dbReference type="Proteomes" id="UP000785200">
    <property type="component" value="Unassembled WGS sequence"/>
</dbReference>
<dbReference type="InterPro" id="IPR057215">
    <property type="entry name" value="DUF7893"/>
</dbReference>
<organism evidence="11 12">
    <name type="scientific">Hyphodiscus hymeniophilus</name>
    <dbReference type="NCBI Taxonomy" id="353542"/>
    <lineage>
        <taxon>Eukaryota</taxon>
        <taxon>Fungi</taxon>
        <taxon>Dikarya</taxon>
        <taxon>Ascomycota</taxon>
        <taxon>Pezizomycotina</taxon>
        <taxon>Leotiomycetes</taxon>
        <taxon>Helotiales</taxon>
        <taxon>Hyphodiscaceae</taxon>
        <taxon>Hyphodiscus</taxon>
    </lineage>
</organism>
<comment type="similarity">
    <text evidence="8">Belongs to the class I-like SAM-binding methyltransferase superfamily. C5-methyltransferase family.</text>
</comment>
<dbReference type="GO" id="GO:0005634">
    <property type="term" value="C:nucleus"/>
    <property type="evidence" value="ECO:0007669"/>
    <property type="project" value="UniProtKB-SubCell"/>
</dbReference>
<dbReference type="PROSITE" id="PS00094">
    <property type="entry name" value="C5_MTASE_1"/>
    <property type="match status" value="1"/>
</dbReference>
<keyword evidence="12" id="KW-1185">Reference proteome</keyword>
<dbReference type="Pfam" id="PF00145">
    <property type="entry name" value="DNA_methylase"/>
    <property type="match status" value="1"/>
</dbReference>
<sequence>MGSTEQFYNAASTILSLSDYVDTMDTSSDSDKDVSFDITQSTEYPQQKPLNIETPESSEHNLLDPEPSTPSFLGEEGGLAGPLNFLQTSHGSRELSESSAQGFPRSHALTIPFESTLTYPKSQYNGYVPPLPICKEHIAVQEIRQALPEEEKCLEKTNESISDGEDYQEFELEDFAIYLPRASQHPYELRGLQDFASKVGHASMLFDGILRAGSHRRYVQGVPFEICSIGNYGKELHTVDGEIWIKSLFNKKSTLYYRLKAPSGEYRRYHTEFLWLAELAKHFFDYCEACEEEGRAVSVHNFREDFSQWLLNTHGESVEFRLWYGKYPGHDFRRTVSANILFLFKESIGVKDKLRKQPIWRELLEKDFIPAQAIEQYQTVVTPYVYDCFAHLRFGQHLKVVEPVLNTHHRQARQGDSLHLTVAQPSSQPIVEIPSSISHQVEIMRSASPAQVIAKDLAAERSEYERRRRIETIQVGDVISVMKDTEGSKWKDEFSRWKVSDHCWYVLVQAVHELEDSNERCFDGIWLYKPSDTSCAKMKYPYSNELFLSDNCTCKRGKTIGIIEQDSVIDVATVIWYGQPSESSKDLFVRQTYLENERFVSLKESHKNCEHFQGQKDARASENVPRYPIGQTVLVSQKKLSPPRRRSKYALDPYEIIRYEVYDLKEYAILRRLLRRHEMEGQSLCKPNELVYCHETAKVEPRKIERACLVRFYTEADLKIDTIPAPYNRDGTGNAFYITSKLARDAVNGGLAPFGEGPVSLIQGFDPSQEAARKKLEGLDLYCGGGNFGRGLEEGQAVHNRWAVDMDKIAIHTYYANLRDPQDTHLYFGSVNDQLFQALQGNPKKSKLIPQPGEVDFISAGSPCQGFSLLNNSRDEERGLKNQSMVASVAAYIDFYRPKYGLLENVLNMAQKGKERDHDVLSQLICAIVGMGYQLSTFLIDAWSYGSPQSRSRIFVAFTAPGYELIPHPELSHSHPPGIGERGLGLQANGEAFSKRRHDPTPLNFVTAGAAVRDLPYLGDGSTHTCIPFPDHVLHNGVSQDHRLRVAAIPTFPRGMNFWTAWNDGKGVMTKEQRAFFPPSTTGLGKPRQCVGRTSRAWGRVIPNHLFNTIVVTSNAHDARMGTILHWDQNRCLTVMEGRRAQSFPDEEVLVGSENQRMKIIGNSVDRSVSLSLGLSLRTAWEQNPLDSSNRQSTMVVDDAPVRSTRPLAKDKHGRFSRSANIAGSSASSPQITAGNELNELAAPRDIVLASVKSYRVFGKDRRGILANKSDEATQNIHMQSTPKYKSDENSTGTPIGDLRGKIASKNYGGSNNLPILPVQKVISSSPLYRTIRDSYDSDDDLVDPDLKDSSNSFASQPMLSPRPTNVIRSIETPESTNKSSSQAVTTKRPFSAIVLDMASPEKTLKAIKLSNTTSSSSSIDRQVEAKSSTTGTRDSSLSQPPRNNPVNASQLSEKLQVVLKQHVADEPNLGIEEESDVTDFNGFSSSEEEADDNDEIKMEIDQGDLPFLSSQPCPMEPIRLLSQVKKSRIINTSNRGNVKSPTKARHKPYFVIDLTSDAENEVAKTPPRGPTAKFPVRPAVVTPQSKYAPVGKNLLSP</sequence>
<dbReference type="PRINTS" id="PR00105">
    <property type="entry name" value="C5METTRFRASE"/>
</dbReference>
<proteinExistence type="inferred from homology"/>
<dbReference type="InterPro" id="IPR001525">
    <property type="entry name" value="C5_MeTfrase"/>
</dbReference>
<name>A0A9P6SQD5_9HELO</name>
<feature type="region of interest" description="Disordered" evidence="9">
    <location>
        <begin position="1467"/>
        <end position="1494"/>
    </location>
</feature>
<evidence type="ECO:0000256" key="7">
    <source>
        <dbReference type="ARBA" id="ARBA00023242"/>
    </source>
</evidence>
<keyword evidence="3 8" id="KW-0489">Methyltransferase</keyword>
<dbReference type="GO" id="GO:0003682">
    <property type="term" value="F:chromatin binding"/>
    <property type="evidence" value="ECO:0007669"/>
    <property type="project" value="InterPro"/>
</dbReference>
<dbReference type="Gene3D" id="3.40.50.150">
    <property type="entry name" value="Vaccinia Virus protein VP39"/>
    <property type="match status" value="1"/>
</dbReference>
<keyword evidence="5 8" id="KW-0949">S-adenosyl-L-methionine</keyword>
<evidence type="ECO:0000256" key="8">
    <source>
        <dbReference type="PROSITE-ProRule" id="PRU01016"/>
    </source>
</evidence>
<evidence type="ECO:0000256" key="4">
    <source>
        <dbReference type="ARBA" id="ARBA00022679"/>
    </source>
</evidence>
<dbReference type="SUPFAM" id="SSF53335">
    <property type="entry name" value="S-adenosyl-L-methionine-dependent methyltransferases"/>
    <property type="match status" value="1"/>
</dbReference>
<feature type="region of interest" description="Disordered" evidence="9">
    <location>
        <begin position="1269"/>
        <end position="1295"/>
    </location>
</feature>
<feature type="region of interest" description="Disordered" evidence="9">
    <location>
        <begin position="40"/>
        <end position="72"/>
    </location>
</feature>
<evidence type="ECO:0000256" key="6">
    <source>
        <dbReference type="ARBA" id="ARBA00023125"/>
    </source>
</evidence>